<feature type="region of interest" description="Disordered" evidence="14">
    <location>
        <begin position="1"/>
        <end position="24"/>
    </location>
</feature>
<comment type="caution">
    <text evidence="15">The sequence shown here is derived from an EMBL/GenBank/DDBJ whole genome shotgun (WGS) entry which is preliminary data.</text>
</comment>
<evidence type="ECO:0000256" key="3">
    <source>
        <dbReference type="ARBA" id="ARBA00021622"/>
    </source>
</evidence>
<dbReference type="Gene3D" id="3.40.1690.10">
    <property type="entry name" value="secretion proteins EscU"/>
    <property type="match status" value="1"/>
</dbReference>
<protein>
    <recommendedName>
        <fullName evidence="3 13">Flagellar biosynthetic protein FlhB</fullName>
    </recommendedName>
</protein>
<dbReference type="GO" id="GO:0005886">
    <property type="term" value="C:plasma membrane"/>
    <property type="evidence" value="ECO:0007669"/>
    <property type="project" value="UniProtKB-SubCell"/>
</dbReference>
<feature type="transmembrane region" description="Helical" evidence="13">
    <location>
        <begin position="36"/>
        <end position="54"/>
    </location>
</feature>
<keyword evidence="6 13" id="KW-0812">Transmembrane</keyword>
<feature type="transmembrane region" description="Helical" evidence="13">
    <location>
        <begin position="186"/>
        <end position="211"/>
    </location>
</feature>
<keyword evidence="7 13" id="KW-1005">Bacterial flagellum biogenesis</keyword>
<evidence type="ECO:0000256" key="11">
    <source>
        <dbReference type="ARBA" id="ARBA00023225"/>
    </source>
</evidence>
<evidence type="ECO:0000313" key="16">
    <source>
        <dbReference type="Proteomes" id="UP000544872"/>
    </source>
</evidence>
<comment type="subcellular location">
    <subcellularLocation>
        <location evidence="1">Cell membrane</location>
        <topology evidence="1">Multi-pass membrane protein</topology>
    </subcellularLocation>
</comment>
<dbReference type="EMBL" id="JACIIX010000002">
    <property type="protein sequence ID" value="MBB6209409.1"/>
    <property type="molecule type" value="Genomic_DNA"/>
</dbReference>
<evidence type="ECO:0000256" key="8">
    <source>
        <dbReference type="ARBA" id="ARBA00022927"/>
    </source>
</evidence>
<dbReference type="PANTHER" id="PTHR30531:SF12">
    <property type="entry name" value="FLAGELLAR BIOSYNTHETIC PROTEIN FLHB"/>
    <property type="match status" value="1"/>
</dbReference>
<dbReference type="PRINTS" id="PR00950">
    <property type="entry name" value="TYPE3IMSPROT"/>
</dbReference>
<name>A0A7W9ZG36_NOVIT</name>
<dbReference type="Gene3D" id="6.10.250.2080">
    <property type="match status" value="1"/>
</dbReference>
<proteinExistence type="inferred from homology"/>
<sequence>MADEDQDSKTEDPSDRKLERAREDGQIPMSQEIKSLLMIAGILASVMVMAPWIMGQMTSLLKGFLQNIHLIRLDVDGFRGVLVRLMLDVGILLLPLAGLLYVMALLSGIVQAGLIFTPKKLEPKLSNISPISGFKRVFSKNQLMELAKSVIKIAVVGVVLSFLVVPKLKHPELYSALDFRSTLRDLYDLVLLVLFGTLLSFGAVAAADWWWQRHRHRSQLKMTKQEVKDEHKETEGNPEIKAKIRSLRIQKSRQRMMQNVPKASVIVTNPTHYAVALQYDMDDMAAPKLVAKGVDSLARKIREVAEQHEIPIVENPPLARALYASVELDREIPPDHYKAVAEVIGFVMRMKKSGGRIPKPRRWEETPPDPDGG</sequence>
<dbReference type="GO" id="GO:0009306">
    <property type="term" value="P:protein secretion"/>
    <property type="evidence" value="ECO:0007669"/>
    <property type="project" value="InterPro"/>
</dbReference>
<keyword evidence="4 13" id="KW-0813">Transport</keyword>
<evidence type="ECO:0000256" key="5">
    <source>
        <dbReference type="ARBA" id="ARBA00022475"/>
    </source>
</evidence>
<evidence type="ECO:0000256" key="6">
    <source>
        <dbReference type="ARBA" id="ARBA00022692"/>
    </source>
</evidence>
<accession>A0A7W9ZG36</accession>
<dbReference type="AlphaFoldDB" id="A0A7W9ZG36"/>
<dbReference type="RefSeq" id="WP_184261664.1">
    <property type="nucleotide sequence ID" value="NZ_JACIIX010000002.1"/>
</dbReference>
<dbReference type="InterPro" id="IPR006135">
    <property type="entry name" value="T3SS_substrate_exporter"/>
</dbReference>
<keyword evidence="15" id="KW-0966">Cell projection</keyword>
<keyword evidence="16" id="KW-1185">Reference proteome</keyword>
<dbReference type="InterPro" id="IPR006136">
    <property type="entry name" value="FlhB"/>
</dbReference>
<dbReference type="FunFam" id="3.40.1690.10:FF:000001">
    <property type="entry name" value="Flagellar biosynthetic protein FlhB"/>
    <property type="match status" value="1"/>
</dbReference>
<feature type="transmembrane region" description="Helical" evidence="13">
    <location>
        <begin position="146"/>
        <end position="166"/>
    </location>
</feature>
<keyword evidence="9 13" id="KW-1133">Transmembrane helix</keyword>
<dbReference type="Pfam" id="PF01312">
    <property type="entry name" value="Bac_export_2"/>
    <property type="match status" value="1"/>
</dbReference>
<evidence type="ECO:0000256" key="2">
    <source>
        <dbReference type="ARBA" id="ARBA00010690"/>
    </source>
</evidence>
<dbReference type="NCBIfam" id="TIGR00328">
    <property type="entry name" value="flhB"/>
    <property type="match status" value="1"/>
</dbReference>
<evidence type="ECO:0000256" key="9">
    <source>
        <dbReference type="ARBA" id="ARBA00022989"/>
    </source>
</evidence>
<reference evidence="15 16" key="1">
    <citation type="submission" date="2020-08" db="EMBL/GenBank/DDBJ databases">
        <title>Genomic Encyclopedia of Type Strains, Phase IV (KMG-IV): sequencing the most valuable type-strain genomes for metagenomic binning, comparative biology and taxonomic classification.</title>
        <authorList>
            <person name="Goeker M."/>
        </authorList>
    </citation>
    <scope>NUCLEOTIDE SEQUENCE [LARGE SCALE GENOMIC DNA]</scope>
    <source>
        <strain evidence="15 16">DSM 11590</strain>
    </source>
</reference>
<dbReference type="PANTHER" id="PTHR30531">
    <property type="entry name" value="FLAGELLAR BIOSYNTHETIC PROTEIN FLHB"/>
    <property type="match status" value="1"/>
</dbReference>
<gene>
    <name evidence="13" type="primary">flhB</name>
    <name evidence="15" type="ORF">FHS48_000811</name>
</gene>
<dbReference type="InterPro" id="IPR029025">
    <property type="entry name" value="T3SS_substrate_exporter_C"/>
</dbReference>
<evidence type="ECO:0000256" key="7">
    <source>
        <dbReference type="ARBA" id="ARBA00022795"/>
    </source>
</evidence>
<dbReference type="GO" id="GO:0044780">
    <property type="term" value="P:bacterial-type flagellum assembly"/>
    <property type="evidence" value="ECO:0007669"/>
    <property type="project" value="InterPro"/>
</dbReference>
<evidence type="ECO:0000256" key="4">
    <source>
        <dbReference type="ARBA" id="ARBA00022448"/>
    </source>
</evidence>
<keyword evidence="15" id="KW-0969">Cilium</keyword>
<dbReference type="Proteomes" id="UP000544872">
    <property type="component" value="Unassembled WGS sequence"/>
</dbReference>
<evidence type="ECO:0000256" key="10">
    <source>
        <dbReference type="ARBA" id="ARBA00023136"/>
    </source>
</evidence>
<keyword evidence="11 13" id="KW-1006">Bacterial flagellum protein export</keyword>
<evidence type="ECO:0000256" key="13">
    <source>
        <dbReference type="RuleBase" id="RU364091"/>
    </source>
</evidence>
<feature type="region of interest" description="Disordered" evidence="14">
    <location>
        <begin position="353"/>
        <end position="373"/>
    </location>
</feature>
<keyword evidence="10 13" id="KW-0472">Membrane</keyword>
<comment type="similarity">
    <text evidence="2 13">Belongs to the type III secretion exporter family.</text>
</comment>
<keyword evidence="15" id="KW-0282">Flagellum</keyword>
<dbReference type="SUPFAM" id="SSF160544">
    <property type="entry name" value="EscU C-terminal domain-like"/>
    <property type="match status" value="1"/>
</dbReference>
<evidence type="ECO:0000256" key="14">
    <source>
        <dbReference type="SAM" id="MobiDB-lite"/>
    </source>
</evidence>
<evidence type="ECO:0000313" key="15">
    <source>
        <dbReference type="EMBL" id="MBB6209409.1"/>
    </source>
</evidence>
<feature type="compositionally biased region" description="Basic and acidic residues" evidence="14">
    <location>
        <begin position="7"/>
        <end position="24"/>
    </location>
</feature>
<feature type="transmembrane region" description="Helical" evidence="13">
    <location>
        <begin position="91"/>
        <end position="116"/>
    </location>
</feature>
<evidence type="ECO:0000256" key="12">
    <source>
        <dbReference type="ARBA" id="ARBA00025078"/>
    </source>
</evidence>
<keyword evidence="8 13" id="KW-0653">Protein transport</keyword>
<evidence type="ECO:0000256" key="1">
    <source>
        <dbReference type="ARBA" id="ARBA00004651"/>
    </source>
</evidence>
<comment type="function">
    <text evidence="12 13">Required for formation of the rod structure in the basal body of the flagellar apparatus. Together with FliI and FliH, may constitute the export apparatus of flagellin.</text>
</comment>
<organism evidence="15 16">
    <name type="scientific">Novispirillum itersonii</name>
    <name type="common">Aquaspirillum itersonii</name>
    <dbReference type="NCBI Taxonomy" id="189"/>
    <lineage>
        <taxon>Bacteria</taxon>
        <taxon>Pseudomonadati</taxon>
        <taxon>Pseudomonadota</taxon>
        <taxon>Alphaproteobacteria</taxon>
        <taxon>Rhodospirillales</taxon>
        <taxon>Novispirillaceae</taxon>
        <taxon>Novispirillum</taxon>
    </lineage>
</organism>
<keyword evidence="5 13" id="KW-1003">Cell membrane</keyword>